<feature type="signal peptide" evidence="2">
    <location>
        <begin position="1"/>
        <end position="23"/>
    </location>
</feature>
<feature type="region of interest" description="Disordered" evidence="1">
    <location>
        <begin position="67"/>
        <end position="96"/>
    </location>
</feature>
<gene>
    <name evidence="3" type="ORF">G6N73_09505</name>
</gene>
<evidence type="ECO:0008006" key="5">
    <source>
        <dbReference type="Google" id="ProtNLM"/>
    </source>
</evidence>
<accession>A0A6G4WB30</accession>
<evidence type="ECO:0000313" key="3">
    <source>
        <dbReference type="EMBL" id="NGO51413.1"/>
    </source>
</evidence>
<proteinExistence type="predicted"/>
<keyword evidence="4" id="KW-1185">Reference proteome</keyword>
<feature type="compositionally biased region" description="Pro residues" evidence="1">
    <location>
        <begin position="87"/>
        <end position="96"/>
    </location>
</feature>
<comment type="caution">
    <text evidence="3">The sequence shown here is derived from an EMBL/GenBank/DDBJ whole genome shotgun (WGS) entry which is preliminary data.</text>
</comment>
<dbReference type="EMBL" id="JAAKZF010000008">
    <property type="protein sequence ID" value="NGO51413.1"/>
    <property type="molecule type" value="Genomic_DNA"/>
</dbReference>
<sequence>MKTVPFCLAVAAVLTASNGVAFAECQCLANGQTFEQGQVACLMLPSGSQLARCEMVLNNSSWTKIQDGCPQATDSSTGSPADLASAAPPPDTVKAY</sequence>
<organism evidence="3 4">
    <name type="scientific">Allomesorhizobium camelthorni</name>
    <dbReference type="NCBI Taxonomy" id="475069"/>
    <lineage>
        <taxon>Bacteria</taxon>
        <taxon>Pseudomonadati</taxon>
        <taxon>Pseudomonadota</taxon>
        <taxon>Alphaproteobacteria</taxon>
        <taxon>Hyphomicrobiales</taxon>
        <taxon>Phyllobacteriaceae</taxon>
        <taxon>Allomesorhizobium</taxon>
    </lineage>
</organism>
<evidence type="ECO:0000256" key="1">
    <source>
        <dbReference type="SAM" id="MobiDB-lite"/>
    </source>
</evidence>
<name>A0A6G4WB30_9HYPH</name>
<keyword evidence="2" id="KW-0732">Signal</keyword>
<reference evidence="3 4" key="1">
    <citation type="submission" date="2020-02" db="EMBL/GenBank/DDBJ databases">
        <title>Genome sequence of strain CCNWXJ40-4.</title>
        <authorList>
            <person name="Gao J."/>
            <person name="Sun J."/>
        </authorList>
    </citation>
    <scope>NUCLEOTIDE SEQUENCE [LARGE SCALE GENOMIC DNA]</scope>
    <source>
        <strain evidence="3 4">CCNWXJ 40-4</strain>
    </source>
</reference>
<protein>
    <recommendedName>
        <fullName evidence="5">DUF333 domain-containing protein</fullName>
    </recommendedName>
</protein>
<evidence type="ECO:0000313" key="4">
    <source>
        <dbReference type="Proteomes" id="UP001642900"/>
    </source>
</evidence>
<dbReference type="Proteomes" id="UP001642900">
    <property type="component" value="Unassembled WGS sequence"/>
</dbReference>
<feature type="chain" id="PRO_5026341643" description="DUF333 domain-containing protein" evidence="2">
    <location>
        <begin position="24"/>
        <end position="96"/>
    </location>
</feature>
<dbReference type="RefSeq" id="WP_165026256.1">
    <property type="nucleotide sequence ID" value="NZ_JAAKZF010000008.1"/>
</dbReference>
<evidence type="ECO:0000256" key="2">
    <source>
        <dbReference type="SAM" id="SignalP"/>
    </source>
</evidence>
<dbReference type="AlphaFoldDB" id="A0A6G4WB30"/>